<comment type="caution">
    <text evidence="12">The sequence shown here is derived from an EMBL/GenBank/DDBJ whole genome shotgun (WGS) entry which is preliminary data.</text>
</comment>
<dbReference type="InterPro" id="IPR011009">
    <property type="entry name" value="Kinase-like_dom_sf"/>
</dbReference>
<dbReference type="SUPFAM" id="SSF52540">
    <property type="entry name" value="P-loop containing nucleoside triphosphate hydrolases"/>
    <property type="match status" value="1"/>
</dbReference>
<keyword evidence="5" id="KW-0819">tRNA processing</keyword>
<dbReference type="Gene3D" id="3.40.50.300">
    <property type="entry name" value="P-loop containing nucleotide triphosphate hydrolases"/>
    <property type="match status" value="1"/>
</dbReference>
<dbReference type="Gene3D" id="3.90.1200.10">
    <property type="match status" value="1"/>
</dbReference>
<comment type="similarity">
    <text evidence="2">Belongs to the TsaE family.</text>
</comment>
<dbReference type="EMBL" id="QOQF01000008">
    <property type="protein sequence ID" value="RCL77465.1"/>
    <property type="molecule type" value="Genomic_DNA"/>
</dbReference>
<dbReference type="InterPro" id="IPR027417">
    <property type="entry name" value="P-loop_NTPase"/>
</dbReference>
<dbReference type="PANTHER" id="PTHR33540">
    <property type="entry name" value="TRNA THREONYLCARBAMOYLADENOSINE BIOSYNTHESIS PROTEIN TSAE"/>
    <property type="match status" value="1"/>
</dbReference>
<evidence type="ECO:0000259" key="11">
    <source>
        <dbReference type="Pfam" id="PF01636"/>
    </source>
</evidence>
<evidence type="ECO:0000313" key="12">
    <source>
        <dbReference type="EMBL" id="RCL77465.1"/>
    </source>
</evidence>
<dbReference type="Pfam" id="PF01636">
    <property type="entry name" value="APH"/>
    <property type="match status" value="1"/>
</dbReference>
<dbReference type="Pfam" id="PF02367">
    <property type="entry name" value="TsaE"/>
    <property type="match status" value="1"/>
</dbReference>
<accession>A0A368E1Y4</accession>
<reference evidence="12 13" key="1">
    <citation type="journal article" date="2018" name="Microbiome">
        <title>Fine metagenomic profile of the Mediterranean stratified and mixed water columns revealed by assembly and recruitment.</title>
        <authorList>
            <person name="Haro-Moreno J.M."/>
            <person name="Lopez-Perez M."/>
            <person name="De La Torre J.R."/>
            <person name="Picazo A."/>
            <person name="Camacho A."/>
            <person name="Rodriguez-Valera F."/>
        </authorList>
    </citation>
    <scope>NUCLEOTIDE SEQUENCE [LARGE SCALE GENOMIC DNA]</scope>
    <source>
        <strain evidence="12">MED-G55</strain>
    </source>
</reference>
<dbReference type="GO" id="GO:0005737">
    <property type="term" value="C:cytoplasm"/>
    <property type="evidence" value="ECO:0007669"/>
    <property type="project" value="UniProtKB-SubCell"/>
</dbReference>
<evidence type="ECO:0000256" key="3">
    <source>
        <dbReference type="ARBA" id="ARBA00019010"/>
    </source>
</evidence>
<proteinExistence type="inferred from homology"/>
<feature type="domain" description="Aminoglycoside phosphotransferase" evidence="11">
    <location>
        <begin position="180"/>
        <end position="429"/>
    </location>
</feature>
<evidence type="ECO:0000313" key="13">
    <source>
        <dbReference type="Proteomes" id="UP000252132"/>
    </source>
</evidence>
<dbReference type="NCBIfam" id="TIGR00150">
    <property type="entry name" value="T6A_YjeE"/>
    <property type="match status" value="1"/>
</dbReference>
<evidence type="ECO:0000256" key="6">
    <source>
        <dbReference type="ARBA" id="ARBA00022723"/>
    </source>
</evidence>
<dbReference type="GO" id="GO:0016740">
    <property type="term" value="F:transferase activity"/>
    <property type="evidence" value="ECO:0007669"/>
    <property type="project" value="UniProtKB-KW"/>
</dbReference>
<dbReference type="PANTHER" id="PTHR33540:SF2">
    <property type="entry name" value="TRNA THREONYLCARBAMOYLADENOSINE BIOSYNTHESIS PROTEIN TSAE"/>
    <property type="match status" value="1"/>
</dbReference>
<dbReference type="Proteomes" id="UP000252132">
    <property type="component" value="Unassembled WGS sequence"/>
</dbReference>
<dbReference type="GO" id="GO:0002949">
    <property type="term" value="P:tRNA threonylcarbamoyladenosine modification"/>
    <property type="evidence" value="ECO:0007669"/>
    <property type="project" value="InterPro"/>
</dbReference>
<dbReference type="SUPFAM" id="SSF56112">
    <property type="entry name" value="Protein kinase-like (PK-like)"/>
    <property type="match status" value="1"/>
</dbReference>
<dbReference type="GO" id="GO:0046872">
    <property type="term" value="F:metal ion binding"/>
    <property type="evidence" value="ECO:0007669"/>
    <property type="project" value="UniProtKB-KW"/>
</dbReference>
<organism evidence="12 13">
    <name type="scientific">PS1 clade bacterium</name>
    <dbReference type="NCBI Taxonomy" id="2175152"/>
    <lineage>
        <taxon>Bacteria</taxon>
        <taxon>Pseudomonadati</taxon>
        <taxon>Pseudomonadota</taxon>
        <taxon>Alphaproteobacteria</taxon>
        <taxon>PS1 clade</taxon>
    </lineage>
</organism>
<dbReference type="Gene3D" id="3.30.200.20">
    <property type="entry name" value="Phosphorylase Kinase, domain 1"/>
    <property type="match status" value="1"/>
</dbReference>
<keyword evidence="12" id="KW-0808">Transferase</keyword>
<evidence type="ECO:0000256" key="2">
    <source>
        <dbReference type="ARBA" id="ARBA00007599"/>
    </source>
</evidence>
<keyword evidence="6" id="KW-0479">Metal-binding</keyword>
<evidence type="ECO:0000256" key="9">
    <source>
        <dbReference type="ARBA" id="ARBA00022842"/>
    </source>
</evidence>
<comment type="subcellular location">
    <subcellularLocation>
        <location evidence="1">Cytoplasm</location>
    </subcellularLocation>
</comment>
<protein>
    <recommendedName>
        <fullName evidence="3">tRNA threonylcarbamoyladenosine biosynthesis protein TsaE</fullName>
    </recommendedName>
    <alternativeName>
        <fullName evidence="10">t(6)A37 threonylcarbamoyladenosine biosynthesis protein TsaE</fullName>
    </alternativeName>
</protein>
<evidence type="ECO:0000256" key="7">
    <source>
        <dbReference type="ARBA" id="ARBA00022741"/>
    </source>
</evidence>
<dbReference type="AlphaFoldDB" id="A0A368E1Y4"/>
<sequence>MENGNATISVTLDLPDVSAVRRFAGWIAPRLKKGDWLLLSGDLGAGKTELARCIIRQIFGEITDVPSPTFTLIQHYESRDIKLLHTDLYRLESSEEILELGLLDETESIVLVEWPEKLGTYVATQAVMVHLEDIGSTRQCSLSVNSDNADFFQGLDDFIDREKVLADFLEKNGYGQAVRTTLAGDASRRRYERLELDNKRFILMDWQALPNDNDAYKAKVFLSNSVTDFRHICAYLIRCGLSAPEIFAQDDAQGLLVLEDFGTHNFTHSIDAKDPHLPIFYHETIMALAALYHHADTENPEQARQFDAKVSPPVRYDKAVILTEIQQFIDWYMPSQGKSLPDTALTKWEEIWASLVRKLEAMKIHDVMMLRDVHSPNLHWLGNRQSIRRVGFIDIQDGIAGHPAYDVVSLLQDARRDLPEDYEGRFKSLYVAETGLDASDFDTAYNIFGVQRNLRILGIFVRLSKMQGKSSYLQHIPRVNGYIKDGLAHEALADLREWFETYVPEVLEA</sequence>
<keyword evidence="7" id="KW-0547">Nucleotide-binding</keyword>
<gene>
    <name evidence="12" type="ORF">DBW69_03355</name>
</gene>
<evidence type="ECO:0000256" key="1">
    <source>
        <dbReference type="ARBA" id="ARBA00004496"/>
    </source>
</evidence>
<evidence type="ECO:0000256" key="5">
    <source>
        <dbReference type="ARBA" id="ARBA00022694"/>
    </source>
</evidence>
<dbReference type="GO" id="GO:0005524">
    <property type="term" value="F:ATP binding"/>
    <property type="evidence" value="ECO:0007669"/>
    <property type="project" value="UniProtKB-KW"/>
</dbReference>
<keyword evidence="8" id="KW-0067">ATP-binding</keyword>
<dbReference type="InterPro" id="IPR002575">
    <property type="entry name" value="Aminoglycoside_PTrfase"/>
</dbReference>
<keyword evidence="9" id="KW-0460">Magnesium</keyword>
<evidence type="ECO:0000256" key="8">
    <source>
        <dbReference type="ARBA" id="ARBA00022840"/>
    </source>
</evidence>
<dbReference type="InterPro" id="IPR003442">
    <property type="entry name" value="T6A_TsaE"/>
</dbReference>
<keyword evidence="4" id="KW-0963">Cytoplasm</keyword>
<evidence type="ECO:0000256" key="4">
    <source>
        <dbReference type="ARBA" id="ARBA00022490"/>
    </source>
</evidence>
<name>A0A368E1Y4_9PROT</name>
<evidence type="ECO:0000256" key="10">
    <source>
        <dbReference type="ARBA" id="ARBA00032441"/>
    </source>
</evidence>